<gene>
    <name evidence="9" type="ORF">IPOD504_LOCUS6167</name>
</gene>
<evidence type="ECO:0000256" key="3">
    <source>
        <dbReference type="ARBA" id="ARBA00022801"/>
    </source>
</evidence>
<dbReference type="Proteomes" id="UP000837857">
    <property type="component" value="Chromosome 18"/>
</dbReference>
<keyword evidence="3 7" id="KW-0378">Hydrolase</keyword>
<keyword evidence="5 7" id="KW-0443">Lipid metabolism</keyword>
<accession>A0ABN8I597</accession>
<evidence type="ECO:0000256" key="8">
    <source>
        <dbReference type="SAM" id="Phobius"/>
    </source>
</evidence>
<dbReference type="PANTHER" id="PTHR12370">
    <property type="entry name" value="PHOSPHOLIPASE B-RELATED"/>
    <property type="match status" value="1"/>
</dbReference>
<evidence type="ECO:0000256" key="6">
    <source>
        <dbReference type="ARBA" id="ARBA00023180"/>
    </source>
</evidence>
<dbReference type="Gene3D" id="3.60.60.30">
    <property type="match status" value="1"/>
</dbReference>
<comment type="similarity">
    <text evidence="1 7">Belongs to the phospholipase B-like family.</text>
</comment>
<dbReference type="EC" id="3.1.1.-" evidence="7"/>
<name>A0ABN8I597_9NEOP</name>
<evidence type="ECO:0000256" key="4">
    <source>
        <dbReference type="ARBA" id="ARBA00022963"/>
    </source>
</evidence>
<evidence type="ECO:0000256" key="2">
    <source>
        <dbReference type="ARBA" id="ARBA00022729"/>
    </source>
</evidence>
<keyword evidence="8" id="KW-1133">Transmembrane helix</keyword>
<evidence type="ECO:0000313" key="10">
    <source>
        <dbReference type="Proteomes" id="UP000837857"/>
    </source>
</evidence>
<sequence length="679" mass="76250">MLKVVGASWLQTKISSYILGFLGVLAILALFAGQMERIQEDGNYAATVFYSEKTGYRIEYWGQSNDLADLPKGVARGYFRMDIETTGWSLLEVETDGSYRDDIQAYAAGIVEGALTSYLIHTHLDNTIRARCEGQPAKKQCDKLRDELDKSFNIWKSYAAEREADDPFWHHVSLYYTQISGMYTGWKHGTERNTNLETDISDLYWLNSIADVVELQRKMNITIDDPAIDKLPGLSSAFLRITNTTSEDGTATKKIFLAHNVAGSYSSMTRILKKYKLNYRKSQNDDTLAPGVSIEFSGYPGSVTSQDEFYLIKGDNHRMAITGTTLKNYNRKLWKSVNITEQLPVGPRVSAANKLSPNVSAWGRTLAASNSGTASKQWLVVDFKQFQRLHAHEGVPRSDKKEVVTEITVNKDVKHTIIHRSGGGRAKGAVWLLEQVASRTQSADITAALLDTHHWHTYGLPFFKDVAEITHVTKMEALYGKVFSESESQRAITFKRGYKNATSLESIIELMRMNNLTAINRGNETNLADCAQDFDCVLSEADLWSVPGVRGDVVKQHQQPYGVIDTKVVYGTIDSDDLELVAISSPPFTETPRLNQTQTPLNKGNVASVYTDQFDDEPTINGLQIRDLVKQQAEQESLDILSKDTLKPFQWSESPFKDNIHAGLPDKWAFGPFKPKWSW</sequence>
<reference evidence="9" key="1">
    <citation type="submission" date="2022-03" db="EMBL/GenBank/DDBJ databases">
        <authorList>
            <person name="Martin H S."/>
        </authorList>
    </citation>
    <scope>NUCLEOTIDE SEQUENCE</scope>
</reference>
<dbReference type="Pfam" id="PF04916">
    <property type="entry name" value="Phospholip_B"/>
    <property type="match status" value="1"/>
</dbReference>
<keyword evidence="4 7" id="KW-0442">Lipid degradation</keyword>
<dbReference type="InterPro" id="IPR007000">
    <property type="entry name" value="PLipase_B-like"/>
</dbReference>
<keyword evidence="6" id="KW-0325">Glycoprotein</keyword>
<evidence type="ECO:0000256" key="5">
    <source>
        <dbReference type="ARBA" id="ARBA00023098"/>
    </source>
</evidence>
<keyword evidence="10" id="KW-1185">Reference proteome</keyword>
<comment type="function">
    <text evidence="7">Putative phospholipase.</text>
</comment>
<organism evidence="9 10">
    <name type="scientific">Iphiclides podalirius</name>
    <name type="common">scarce swallowtail</name>
    <dbReference type="NCBI Taxonomy" id="110791"/>
    <lineage>
        <taxon>Eukaryota</taxon>
        <taxon>Metazoa</taxon>
        <taxon>Ecdysozoa</taxon>
        <taxon>Arthropoda</taxon>
        <taxon>Hexapoda</taxon>
        <taxon>Insecta</taxon>
        <taxon>Pterygota</taxon>
        <taxon>Neoptera</taxon>
        <taxon>Endopterygota</taxon>
        <taxon>Lepidoptera</taxon>
        <taxon>Glossata</taxon>
        <taxon>Ditrysia</taxon>
        <taxon>Papilionoidea</taxon>
        <taxon>Papilionidae</taxon>
        <taxon>Papilioninae</taxon>
        <taxon>Iphiclides</taxon>
    </lineage>
</organism>
<dbReference type="PANTHER" id="PTHR12370:SF3">
    <property type="entry name" value="PHOSPHOLIPASE B-LIKE 2-RELATED"/>
    <property type="match status" value="1"/>
</dbReference>
<evidence type="ECO:0000256" key="1">
    <source>
        <dbReference type="ARBA" id="ARBA00007835"/>
    </source>
</evidence>
<keyword evidence="8" id="KW-0472">Membrane</keyword>
<proteinExistence type="inferred from homology"/>
<keyword evidence="2" id="KW-0732">Signal</keyword>
<evidence type="ECO:0000313" key="9">
    <source>
        <dbReference type="EMBL" id="CAH2048552.1"/>
    </source>
</evidence>
<protein>
    <recommendedName>
        <fullName evidence="7">Phospholipase B-like</fullName>
        <ecNumber evidence="7">3.1.1.-</ecNumber>
    </recommendedName>
</protein>
<feature type="non-terminal residue" evidence="9">
    <location>
        <position position="679"/>
    </location>
</feature>
<feature type="transmembrane region" description="Helical" evidence="8">
    <location>
        <begin position="14"/>
        <end position="33"/>
    </location>
</feature>
<dbReference type="EMBL" id="OW152830">
    <property type="protein sequence ID" value="CAH2048552.1"/>
    <property type="molecule type" value="Genomic_DNA"/>
</dbReference>
<evidence type="ECO:0000256" key="7">
    <source>
        <dbReference type="RuleBase" id="RU364138"/>
    </source>
</evidence>
<keyword evidence="8" id="KW-0812">Transmembrane</keyword>